<organism evidence="1 2">
    <name type="scientific">Petrachloros mirabilis ULC683</name>
    <dbReference type="NCBI Taxonomy" id="2781853"/>
    <lineage>
        <taxon>Bacteria</taxon>
        <taxon>Bacillati</taxon>
        <taxon>Cyanobacteriota</taxon>
        <taxon>Cyanophyceae</taxon>
        <taxon>Synechococcales</taxon>
        <taxon>Petrachlorosaceae</taxon>
        <taxon>Petrachloros</taxon>
        <taxon>Petrachloros mirabilis</taxon>
    </lineage>
</organism>
<dbReference type="InterPro" id="IPR018741">
    <property type="entry name" value="DUF2288"/>
</dbReference>
<accession>A0A8K2ANC1</accession>
<evidence type="ECO:0000313" key="1">
    <source>
        <dbReference type="EMBL" id="NCJ05346.1"/>
    </source>
</evidence>
<dbReference type="AlphaFoldDB" id="A0A8K2ANC1"/>
<reference evidence="1" key="1">
    <citation type="submission" date="2019-12" db="EMBL/GenBank/DDBJ databases">
        <title>High-Quality draft genome sequences of three cyanobacteria isolated from the limestone walls of the Old Cathedral of Coimbra.</title>
        <authorList>
            <person name="Tiago I."/>
            <person name="Soares F."/>
            <person name="Portugal A."/>
        </authorList>
    </citation>
    <scope>NUCLEOTIDE SEQUENCE [LARGE SCALE GENOMIC DNA]</scope>
    <source>
        <strain evidence="1">C</strain>
    </source>
</reference>
<gene>
    <name evidence="1" type="ORF">GS597_02215</name>
</gene>
<sequence length="99" mass="10987">MEDIKTRLRADLAEVLWQDLIPHSKRDAVIVVSPTLDLVSVGVAIAEDNTALVQLWIQQSLVYKPTPAQLSDWNAHVNTVFCTLIVQPFVLVRAPEALA</sequence>
<dbReference type="RefSeq" id="WP_161823822.1">
    <property type="nucleotide sequence ID" value="NZ_WVIC01000003.1"/>
</dbReference>
<dbReference type="Proteomes" id="UP000607397">
    <property type="component" value="Unassembled WGS sequence"/>
</dbReference>
<dbReference type="EMBL" id="WVIC01000003">
    <property type="protein sequence ID" value="NCJ05346.1"/>
    <property type="molecule type" value="Genomic_DNA"/>
</dbReference>
<protein>
    <submittedName>
        <fullName evidence="1">DUF2288 family protein</fullName>
    </submittedName>
</protein>
<keyword evidence="2" id="KW-1185">Reference proteome</keyword>
<evidence type="ECO:0000313" key="2">
    <source>
        <dbReference type="Proteomes" id="UP000607397"/>
    </source>
</evidence>
<proteinExistence type="predicted"/>
<dbReference type="Pfam" id="PF10052">
    <property type="entry name" value="DUF2288"/>
    <property type="match status" value="1"/>
</dbReference>
<comment type="caution">
    <text evidence="1">The sequence shown here is derived from an EMBL/GenBank/DDBJ whole genome shotgun (WGS) entry which is preliminary data.</text>
</comment>
<name>A0A8K2ANC1_9CYAN</name>